<dbReference type="AlphaFoldDB" id="A0A7V5P1W7"/>
<keyword evidence="6 10" id="KW-0133">Cell shape</keyword>
<keyword evidence="2 10" id="KW-0436">Ligase</keyword>
<dbReference type="PANTHER" id="PTHR43024:SF1">
    <property type="entry name" value="UDP-N-ACETYLMURAMOYL-TRIPEPTIDE--D-ALANYL-D-ALANINE LIGASE"/>
    <property type="match status" value="1"/>
</dbReference>
<keyword evidence="5 10" id="KW-0067">ATP-binding</keyword>
<dbReference type="Proteomes" id="UP000886101">
    <property type="component" value="Unassembled WGS sequence"/>
</dbReference>
<dbReference type="Pfam" id="PF02875">
    <property type="entry name" value="Mur_ligase_C"/>
    <property type="match status" value="1"/>
</dbReference>
<evidence type="ECO:0000256" key="4">
    <source>
        <dbReference type="ARBA" id="ARBA00022741"/>
    </source>
</evidence>
<dbReference type="UniPathway" id="UPA00219"/>
<keyword evidence="4 10" id="KW-0547">Nucleotide-binding</keyword>
<dbReference type="InterPro" id="IPR036615">
    <property type="entry name" value="Mur_ligase_C_dom_sf"/>
</dbReference>
<comment type="function">
    <text evidence="10 11">Involved in cell wall formation. Catalyzes the final step in the synthesis of UDP-N-acetylmuramoyl-pentapeptide, the precursor of murein.</text>
</comment>
<dbReference type="SUPFAM" id="SSF63418">
    <property type="entry name" value="MurE/MurF N-terminal domain"/>
    <property type="match status" value="1"/>
</dbReference>
<dbReference type="Gene3D" id="3.90.190.20">
    <property type="entry name" value="Mur ligase, C-terminal domain"/>
    <property type="match status" value="1"/>
</dbReference>
<dbReference type="InterPro" id="IPR005863">
    <property type="entry name" value="UDP-N-AcMur_synth"/>
</dbReference>
<dbReference type="EMBL" id="DROK01000295">
    <property type="protein sequence ID" value="HHI98153.1"/>
    <property type="molecule type" value="Genomic_DNA"/>
</dbReference>
<dbReference type="PANTHER" id="PTHR43024">
    <property type="entry name" value="UDP-N-ACETYLMURAMOYL-TRIPEPTIDE--D-ALANYL-D-ALANINE LIGASE"/>
    <property type="match status" value="1"/>
</dbReference>
<dbReference type="GO" id="GO:0071555">
    <property type="term" value="P:cell wall organization"/>
    <property type="evidence" value="ECO:0007669"/>
    <property type="project" value="UniProtKB-KW"/>
</dbReference>
<evidence type="ECO:0000256" key="3">
    <source>
        <dbReference type="ARBA" id="ARBA00022618"/>
    </source>
</evidence>
<comment type="pathway">
    <text evidence="10 11">Cell wall biogenesis; peptidoglycan biosynthesis.</text>
</comment>
<evidence type="ECO:0000256" key="11">
    <source>
        <dbReference type="RuleBase" id="RU004136"/>
    </source>
</evidence>
<evidence type="ECO:0000256" key="6">
    <source>
        <dbReference type="ARBA" id="ARBA00022960"/>
    </source>
</evidence>
<evidence type="ECO:0000259" key="12">
    <source>
        <dbReference type="Pfam" id="PF01225"/>
    </source>
</evidence>
<dbReference type="GO" id="GO:0005737">
    <property type="term" value="C:cytoplasm"/>
    <property type="evidence" value="ECO:0007669"/>
    <property type="project" value="UniProtKB-SubCell"/>
</dbReference>
<dbReference type="HAMAP" id="MF_02019">
    <property type="entry name" value="MurF"/>
    <property type="match status" value="1"/>
</dbReference>
<organism evidence="15">
    <name type="scientific">Thermodesulfatator atlanticus</name>
    <dbReference type="NCBI Taxonomy" id="501497"/>
    <lineage>
        <taxon>Bacteria</taxon>
        <taxon>Pseudomonadati</taxon>
        <taxon>Thermodesulfobacteriota</taxon>
        <taxon>Thermodesulfobacteria</taxon>
        <taxon>Thermodesulfobacteriales</taxon>
        <taxon>Thermodesulfatatoraceae</taxon>
        <taxon>Thermodesulfatator</taxon>
    </lineage>
</organism>
<dbReference type="NCBIfam" id="TIGR01143">
    <property type="entry name" value="murF"/>
    <property type="match status" value="1"/>
</dbReference>
<name>A0A7V5P1W7_9BACT</name>
<gene>
    <name evidence="10" type="primary">murF</name>
    <name evidence="15" type="ORF">ENJ96_09960</name>
</gene>
<dbReference type="Pfam" id="PF01225">
    <property type="entry name" value="Mur_ligase"/>
    <property type="match status" value="1"/>
</dbReference>
<evidence type="ECO:0000256" key="9">
    <source>
        <dbReference type="ARBA" id="ARBA00023316"/>
    </source>
</evidence>
<dbReference type="EC" id="6.3.2.10" evidence="10 11"/>
<keyword evidence="3 10" id="KW-0132">Cell division</keyword>
<evidence type="ECO:0000256" key="5">
    <source>
        <dbReference type="ARBA" id="ARBA00022840"/>
    </source>
</evidence>
<comment type="similarity">
    <text evidence="10">Belongs to the MurCDEF family. MurF subfamily.</text>
</comment>
<dbReference type="Gene3D" id="3.40.1390.10">
    <property type="entry name" value="MurE/MurF, N-terminal domain"/>
    <property type="match status" value="1"/>
</dbReference>
<protein>
    <recommendedName>
        <fullName evidence="10 11">UDP-N-acetylmuramoyl-tripeptide--D-alanyl-D-alanine ligase</fullName>
        <ecNumber evidence="10 11">6.3.2.10</ecNumber>
    </recommendedName>
    <alternativeName>
        <fullName evidence="10">D-alanyl-D-alanine-adding enzyme</fullName>
    </alternativeName>
</protein>
<keyword evidence="9 10" id="KW-0961">Cell wall biogenesis/degradation</keyword>
<dbReference type="GO" id="GO:0051301">
    <property type="term" value="P:cell division"/>
    <property type="evidence" value="ECO:0007669"/>
    <property type="project" value="UniProtKB-KW"/>
</dbReference>
<comment type="caution">
    <text evidence="15">The sequence shown here is derived from an EMBL/GenBank/DDBJ whole genome shotgun (WGS) entry which is preliminary data.</text>
</comment>
<sequence length="454" mass="49819">MITTEDVVRATGGVLLNGDMRIAFRRVCQDSRQIRPGDLFVALKGPRFDGHDFVLAAIEAGAKGALVEYWPENINIFELHRAISIVRVPDTLKALGDLAAYHRRRLKGRVVGITGSCGKSTTKEFLTTLLGKHRAYGNPGNWNNLIGAPLSLLNAPDEASYLVLELATNRPGEIPRLAEIVRPEIAILLGVRPAHLAGFSSFEELLREKLSLLTQTPGPWVYPFGQEEIRAWVEREAGDRPTRSFGLEEGADFAARRIEITLEGTRFELVVGNEVFPLRLPLLGRHFVLDFLAALAAASFLVEDWRPLLASVEQLKTLPRRLELKKGPGFVILDDTYNANPASLTAGKEVVEALRPGFQRALAVLGDMKELGPESRRLHQLAGAEAAQVFDEIWAVGEEAQALAEAAGSKGRFFASKEALLEQLRQELKPGDLLYVKGSRAMALEELVDALLGG</sequence>
<comment type="caution">
    <text evidence="10">Lacks conserved residue(s) required for the propagation of feature annotation.</text>
</comment>
<evidence type="ECO:0000259" key="13">
    <source>
        <dbReference type="Pfam" id="PF02875"/>
    </source>
</evidence>
<evidence type="ECO:0000313" key="15">
    <source>
        <dbReference type="EMBL" id="HHI98153.1"/>
    </source>
</evidence>
<dbReference type="Pfam" id="PF08245">
    <property type="entry name" value="Mur_ligase_M"/>
    <property type="match status" value="1"/>
</dbReference>
<comment type="subcellular location">
    <subcellularLocation>
        <location evidence="10 11">Cytoplasm</location>
    </subcellularLocation>
</comment>
<keyword evidence="1 10" id="KW-0963">Cytoplasm</keyword>
<dbReference type="GO" id="GO:0008360">
    <property type="term" value="P:regulation of cell shape"/>
    <property type="evidence" value="ECO:0007669"/>
    <property type="project" value="UniProtKB-KW"/>
</dbReference>
<dbReference type="GO" id="GO:0005524">
    <property type="term" value="F:ATP binding"/>
    <property type="evidence" value="ECO:0007669"/>
    <property type="project" value="UniProtKB-UniRule"/>
</dbReference>
<dbReference type="InterPro" id="IPR036565">
    <property type="entry name" value="Mur-like_cat_sf"/>
</dbReference>
<evidence type="ECO:0000256" key="8">
    <source>
        <dbReference type="ARBA" id="ARBA00023306"/>
    </source>
</evidence>
<keyword evidence="8 10" id="KW-0131">Cell cycle</keyword>
<feature type="domain" description="Mur ligase N-terminal catalytic" evidence="12">
    <location>
        <begin position="28"/>
        <end position="102"/>
    </location>
</feature>
<dbReference type="Gene3D" id="3.40.1190.10">
    <property type="entry name" value="Mur-like, catalytic domain"/>
    <property type="match status" value="1"/>
</dbReference>
<dbReference type="SUPFAM" id="SSF53244">
    <property type="entry name" value="MurD-like peptide ligases, peptide-binding domain"/>
    <property type="match status" value="1"/>
</dbReference>
<feature type="domain" description="Mur ligase C-terminal" evidence="13">
    <location>
        <begin position="320"/>
        <end position="440"/>
    </location>
</feature>
<dbReference type="GO" id="GO:0047480">
    <property type="term" value="F:UDP-N-acetylmuramoyl-tripeptide-D-alanyl-D-alanine ligase activity"/>
    <property type="evidence" value="ECO:0007669"/>
    <property type="project" value="UniProtKB-UniRule"/>
</dbReference>
<dbReference type="InterPro" id="IPR051046">
    <property type="entry name" value="MurCDEF_CellWall_CoF430Synth"/>
</dbReference>
<dbReference type="GO" id="GO:0009252">
    <property type="term" value="P:peptidoglycan biosynthetic process"/>
    <property type="evidence" value="ECO:0007669"/>
    <property type="project" value="UniProtKB-UniRule"/>
</dbReference>
<dbReference type="InterPro" id="IPR013221">
    <property type="entry name" value="Mur_ligase_cen"/>
</dbReference>
<keyword evidence="7 10" id="KW-0573">Peptidoglycan synthesis</keyword>
<dbReference type="InterPro" id="IPR000713">
    <property type="entry name" value="Mur_ligase_N"/>
</dbReference>
<proteinExistence type="inferred from homology"/>
<evidence type="ECO:0000259" key="14">
    <source>
        <dbReference type="Pfam" id="PF08245"/>
    </source>
</evidence>
<dbReference type="SUPFAM" id="SSF53623">
    <property type="entry name" value="MurD-like peptide ligases, catalytic domain"/>
    <property type="match status" value="1"/>
</dbReference>
<accession>A0A7V5P1W7</accession>
<reference evidence="15" key="1">
    <citation type="journal article" date="2020" name="mSystems">
        <title>Genome- and Community-Level Interaction Insights into Carbon Utilization and Element Cycling Functions of Hydrothermarchaeota in Hydrothermal Sediment.</title>
        <authorList>
            <person name="Zhou Z."/>
            <person name="Liu Y."/>
            <person name="Xu W."/>
            <person name="Pan J."/>
            <person name="Luo Z.H."/>
            <person name="Li M."/>
        </authorList>
    </citation>
    <scope>NUCLEOTIDE SEQUENCE [LARGE SCALE GENOMIC DNA]</scope>
    <source>
        <strain evidence="15">HyVt-533</strain>
    </source>
</reference>
<evidence type="ECO:0000256" key="7">
    <source>
        <dbReference type="ARBA" id="ARBA00022984"/>
    </source>
</evidence>
<feature type="domain" description="Mur ligase central" evidence="14">
    <location>
        <begin position="113"/>
        <end position="298"/>
    </location>
</feature>
<evidence type="ECO:0000256" key="10">
    <source>
        <dbReference type="HAMAP-Rule" id="MF_02019"/>
    </source>
</evidence>
<dbReference type="InterPro" id="IPR004101">
    <property type="entry name" value="Mur_ligase_C"/>
</dbReference>
<comment type="catalytic activity">
    <reaction evidence="10 11">
        <text>D-alanyl-D-alanine + UDP-N-acetyl-alpha-D-muramoyl-L-alanyl-gamma-D-glutamyl-meso-2,6-diaminopimelate + ATP = UDP-N-acetyl-alpha-D-muramoyl-L-alanyl-gamma-D-glutamyl-meso-2,6-diaminopimeloyl-D-alanyl-D-alanine + ADP + phosphate + H(+)</text>
        <dbReference type="Rhea" id="RHEA:28374"/>
        <dbReference type="ChEBI" id="CHEBI:15378"/>
        <dbReference type="ChEBI" id="CHEBI:30616"/>
        <dbReference type="ChEBI" id="CHEBI:43474"/>
        <dbReference type="ChEBI" id="CHEBI:57822"/>
        <dbReference type="ChEBI" id="CHEBI:61386"/>
        <dbReference type="ChEBI" id="CHEBI:83905"/>
        <dbReference type="ChEBI" id="CHEBI:456216"/>
        <dbReference type="EC" id="6.3.2.10"/>
    </reaction>
</comment>
<dbReference type="InterPro" id="IPR035911">
    <property type="entry name" value="MurE/MurF_N"/>
</dbReference>
<evidence type="ECO:0000256" key="1">
    <source>
        <dbReference type="ARBA" id="ARBA00022490"/>
    </source>
</evidence>
<evidence type="ECO:0000256" key="2">
    <source>
        <dbReference type="ARBA" id="ARBA00022598"/>
    </source>
</evidence>